<evidence type="ECO:0000313" key="1">
    <source>
        <dbReference type="EMBL" id="CAD7251893.1"/>
    </source>
</evidence>
<dbReference type="PANTHER" id="PTHR11008:SF13">
    <property type="entry name" value="FI04421P"/>
    <property type="match status" value="1"/>
</dbReference>
<dbReference type="Gene3D" id="3.15.10.30">
    <property type="entry name" value="Haemolymph juvenile hormone binding protein"/>
    <property type="match status" value="1"/>
</dbReference>
<dbReference type="InterPro" id="IPR038606">
    <property type="entry name" value="To_sf"/>
</dbReference>
<dbReference type="InterPro" id="IPR038602">
    <property type="entry name" value="Mite_allergen_7_sf"/>
</dbReference>
<proteinExistence type="predicted"/>
<dbReference type="InterPro" id="IPR010562">
    <property type="entry name" value="Haemolymph_juvenile_hormone-bd"/>
</dbReference>
<evidence type="ECO:0000313" key="2">
    <source>
        <dbReference type="Proteomes" id="UP000677054"/>
    </source>
</evidence>
<name>A0A7R9ACX9_9CRUS</name>
<dbReference type="AlphaFoldDB" id="A0A7R9ACX9"/>
<dbReference type="EMBL" id="LR903430">
    <property type="protein sequence ID" value="CAD7251893.1"/>
    <property type="molecule type" value="Genomic_DNA"/>
</dbReference>
<protein>
    <submittedName>
        <fullName evidence="1">Uncharacterized protein</fullName>
    </submittedName>
</protein>
<dbReference type="PANTHER" id="PTHR11008">
    <property type="entry name" value="PROTEIN TAKEOUT-LIKE PROTEIN"/>
    <property type="match status" value="1"/>
</dbReference>
<organism evidence="1">
    <name type="scientific">Darwinula stevensoni</name>
    <dbReference type="NCBI Taxonomy" id="69355"/>
    <lineage>
        <taxon>Eukaryota</taxon>
        <taxon>Metazoa</taxon>
        <taxon>Ecdysozoa</taxon>
        <taxon>Arthropoda</taxon>
        <taxon>Crustacea</taxon>
        <taxon>Oligostraca</taxon>
        <taxon>Ostracoda</taxon>
        <taxon>Podocopa</taxon>
        <taxon>Podocopida</taxon>
        <taxon>Darwinulocopina</taxon>
        <taxon>Darwinuloidea</taxon>
        <taxon>Darwinulidae</taxon>
        <taxon>Darwinula</taxon>
    </lineage>
</organism>
<keyword evidence="2" id="KW-1185">Reference proteome</keyword>
<dbReference type="EMBL" id="CAJPEV010003913">
    <property type="protein sequence ID" value="CAG0900804.1"/>
    <property type="molecule type" value="Genomic_DNA"/>
</dbReference>
<dbReference type="Proteomes" id="UP000677054">
    <property type="component" value="Unassembled WGS sequence"/>
</dbReference>
<dbReference type="Pfam" id="PF16984">
    <property type="entry name" value="Grp7_allergen"/>
    <property type="match status" value="1"/>
</dbReference>
<sequence>MRACIHTRCKTKTSTMGTLLVFLFFIASAVSIPDHSFLRMKREAVKKSTEEIIREVLEHFKQEDPLGIPGIPLQDPMDIPDFQGAFSIVKIQFTKAQVLKLTKFRIKRVHVDVANLKVSLSMHIPQLVVTGRYAMSNFFSTQRGDFVVFLKDVYVSGDARLRVEEGGYFQIDNVNMDMTFQEINMKFQDLGFLGSIFQGIINAVGPFIFDSIKPTILGSIDTSLKTEANAELKKFGLNFSPQTPPIDSVIGDARSFIQKSNLDPYVIPDRQFSSLGINFKLTQGKLHGLSTIHRVGNITITVVDNVVSVHVNMGTKELTGKAGYETQFLWWTVGGDVTFTVEYLHVGVTVSQPLNLDKNATVEAVDVEVGPVDVHTTGESVIDSFLDYGVDAVSFALRDLLTCIAEEPIREILETEINKIDLQHTIISAL</sequence>
<reference evidence="1" key="1">
    <citation type="submission" date="2020-11" db="EMBL/GenBank/DDBJ databases">
        <authorList>
            <person name="Tran Van P."/>
        </authorList>
    </citation>
    <scope>NUCLEOTIDE SEQUENCE</scope>
</reference>
<dbReference type="Pfam" id="PF06585">
    <property type="entry name" value="JHBP"/>
    <property type="match status" value="1"/>
</dbReference>
<dbReference type="Gene3D" id="3.15.10.50">
    <property type="match status" value="1"/>
</dbReference>
<accession>A0A7R9ACX9</accession>
<gene>
    <name evidence="1" type="ORF">DSTB1V02_LOCUS11655</name>
</gene>
<dbReference type="SMART" id="SM00700">
    <property type="entry name" value="JHBP"/>
    <property type="match status" value="1"/>
</dbReference>
<dbReference type="OrthoDB" id="6412801at2759"/>
<dbReference type="InterPro" id="IPR020234">
    <property type="entry name" value="Mite_allergen_group-7"/>
</dbReference>